<dbReference type="STRING" id="765912.Thimo_0283"/>
<dbReference type="PANTHER" id="PTHR30531:SF12">
    <property type="entry name" value="FLAGELLAR BIOSYNTHETIC PROTEIN FLHB"/>
    <property type="match status" value="1"/>
</dbReference>
<keyword evidence="15" id="KW-0969">Cilium</keyword>
<dbReference type="Pfam" id="PF01312">
    <property type="entry name" value="Bac_export_2"/>
    <property type="match status" value="1"/>
</dbReference>
<evidence type="ECO:0000313" key="15">
    <source>
        <dbReference type="EMBL" id="AGA89153.1"/>
    </source>
</evidence>
<dbReference type="InterPro" id="IPR006136">
    <property type="entry name" value="FlhB"/>
</dbReference>
<evidence type="ECO:0000256" key="14">
    <source>
        <dbReference type="SAM" id="MobiDB-lite"/>
    </source>
</evidence>
<keyword evidence="10 13" id="KW-0472">Membrane</keyword>
<comment type="function">
    <text evidence="12 13">Required for formation of the rod structure in the basal body of the flagellar apparatus. Together with FliI and FliH, may constitute the export apparatus of flagellin.</text>
</comment>
<reference evidence="15 16" key="1">
    <citation type="submission" date="2011-09" db="EMBL/GenBank/DDBJ databases">
        <title>Complete sequence of chromosome of Thioflavicoccus mobilis 8321.</title>
        <authorList>
            <consortium name="US DOE Joint Genome Institute"/>
            <person name="Lucas S."/>
            <person name="Han J."/>
            <person name="Lapidus A."/>
            <person name="Cheng J.-F."/>
            <person name="Goodwin L."/>
            <person name="Pitluck S."/>
            <person name="Peters L."/>
            <person name="Ovchinnikova G."/>
            <person name="Lu M."/>
            <person name="Detter J.C."/>
            <person name="Han C."/>
            <person name="Tapia R."/>
            <person name="Land M."/>
            <person name="Hauser L."/>
            <person name="Kyrpides N."/>
            <person name="Ivanova N."/>
            <person name="Pagani I."/>
            <person name="Vogl K."/>
            <person name="Liu Z."/>
            <person name="Imhoff J."/>
            <person name="Thiel V."/>
            <person name="Frigaard N.-U."/>
            <person name="Bryant D."/>
            <person name="Woyke T."/>
        </authorList>
    </citation>
    <scope>NUCLEOTIDE SEQUENCE [LARGE SCALE GENOMIC DNA]</scope>
    <source>
        <strain evidence="15 16">8321</strain>
    </source>
</reference>
<keyword evidence="5 13" id="KW-1003">Cell membrane</keyword>
<comment type="similarity">
    <text evidence="2 13">Belongs to the type III secretion exporter family.</text>
</comment>
<dbReference type="NCBIfam" id="TIGR00328">
    <property type="entry name" value="flhB"/>
    <property type="match status" value="1"/>
</dbReference>
<evidence type="ECO:0000256" key="1">
    <source>
        <dbReference type="ARBA" id="ARBA00004651"/>
    </source>
</evidence>
<accession>U3GM65</accession>
<dbReference type="PATRIC" id="fig|765912.4.peg.283"/>
<feature type="transmembrane region" description="Helical" evidence="13">
    <location>
        <begin position="33"/>
        <end position="50"/>
    </location>
</feature>
<evidence type="ECO:0000256" key="13">
    <source>
        <dbReference type="RuleBase" id="RU364091"/>
    </source>
</evidence>
<gene>
    <name evidence="13" type="primary">flhB</name>
    <name evidence="15" type="ORF">Thimo_0283</name>
</gene>
<feature type="transmembrane region" description="Helical" evidence="13">
    <location>
        <begin position="187"/>
        <end position="214"/>
    </location>
</feature>
<keyword evidence="15" id="KW-0282">Flagellum</keyword>
<dbReference type="GO" id="GO:0044780">
    <property type="term" value="P:bacterial-type flagellum assembly"/>
    <property type="evidence" value="ECO:0007669"/>
    <property type="project" value="InterPro"/>
</dbReference>
<proteinExistence type="inferred from homology"/>
<keyword evidence="8 13" id="KW-0653">Protein transport</keyword>
<dbReference type="AlphaFoldDB" id="U3GM65"/>
<evidence type="ECO:0000256" key="9">
    <source>
        <dbReference type="ARBA" id="ARBA00022989"/>
    </source>
</evidence>
<feature type="transmembrane region" description="Helical" evidence="13">
    <location>
        <begin position="146"/>
        <end position="167"/>
    </location>
</feature>
<keyword evidence="6 13" id="KW-0812">Transmembrane</keyword>
<evidence type="ECO:0000256" key="12">
    <source>
        <dbReference type="ARBA" id="ARBA00025078"/>
    </source>
</evidence>
<comment type="subcellular location">
    <subcellularLocation>
        <location evidence="1">Cell membrane</location>
        <topology evidence="1">Multi-pass membrane protein</topology>
    </subcellularLocation>
</comment>
<dbReference type="InterPro" id="IPR029025">
    <property type="entry name" value="T3SS_substrate_exporter_C"/>
</dbReference>
<dbReference type="Proteomes" id="UP000010816">
    <property type="component" value="Chromosome"/>
</dbReference>
<dbReference type="KEGG" id="tmb:Thimo_0283"/>
<keyword evidence="15" id="KW-0966">Cell projection</keyword>
<keyword evidence="4 13" id="KW-0813">Transport</keyword>
<protein>
    <recommendedName>
        <fullName evidence="3 13">Flagellar biosynthetic protein FlhB</fullName>
    </recommendedName>
</protein>
<keyword evidence="7 13" id="KW-1005">Bacterial flagellum biogenesis</keyword>
<dbReference type="GO" id="GO:0005886">
    <property type="term" value="C:plasma membrane"/>
    <property type="evidence" value="ECO:0007669"/>
    <property type="project" value="UniProtKB-SubCell"/>
</dbReference>
<feature type="transmembrane region" description="Helical" evidence="13">
    <location>
        <begin position="92"/>
        <end position="115"/>
    </location>
</feature>
<dbReference type="EMBL" id="CP003051">
    <property type="protein sequence ID" value="AGA89153.1"/>
    <property type="molecule type" value="Genomic_DNA"/>
</dbReference>
<dbReference type="eggNOG" id="COG1377">
    <property type="taxonomic scope" value="Bacteria"/>
</dbReference>
<dbReference type="PANTHER" id="PTHR30531">
    <property type="entry name" value="FLAGELLAR BIOSYNTHETIC PROTEIN FLHB"/>
    <property type="match status" value="1"/>
</dbReference>
<dbReference type="OrthoDB" id="9807950at2"/>
<dbReference type="HOGENOM" id="CLU_041013_1_0_6"/>
<evidence type="ECO:0000256" key="2">
    <source>
        <dbReference type="ARBA" id="ARBA00010690"/>
    </source>
</evidence>
<evidence type="ECO:0000256" key="5">
    <source>
        <dbReference type="ARBA" id="ARBA00022475"/>
    </source>
</evidence>
<keyword evidence="16" id="KW-1185">Reference proteome</keyword>
<evidence type="ECO:0000256" key="3">
    <source>
        <dbReference type="ARBA" id="ARBA00021622"/>
    </source>
</evidence>
<evidence type="ECO:0000256" key="10">
    <source>
        <dbReference type="ARBA" id="ARBA00023136"/>
    </source>
</evidence>
<evidence type="ECO:0000313" key="16">
    <source>
        <dbReference type="Proteomes" id="UP000010816"/>
    </source>
</evidence>
<dbReference type="FunFam" id="3.40.1690.10:FF:000001">
    <property type="entry name" value="Flagellar biosynthetic protein FlhB"/>
    <property type="match status" value="1"/>
</dbReference>
<dbReference type="Gene3D" id="3.40.1690.10">
    <property type="entry name" value="secretion proteins EscU"/>
    <property type="match status" value="1"/>
</dbReference>
<dbReference type="Gene3D" id="6.10.250.2080">
    <property type="match status" value="1"/>
</dbReference>
<evidence type="ECO:0000256" key="6">
    <source>
        <dbReference type="ARBA" id="ARBA00022692"/>
    </source>
</evidence>
<name>U3GM65_9GAMM</name>
<evidence type="ECO:0000256" key="11">
    <source>
        <dbReference type="ARBA" id="ARBA00023225"/>
    </source>
</evidence>
<evidence type="ECO:0000256" key="8">
    <source>
        <dbReference type="ARBA" id="ARBA00022927"/>
    </source>
</evidence>
<organism evidence="15 16">
    <name type="scientific">Thioflavicoccus mobilis 8321</name>
    <dbReference type="NCBI Taxonomy" id="765912"/>
    <lineage>
        <taxon>Bacteria</taxon>
        <taxon>Pseudomonadati</taxon>
        <taxon>Pseudomonadota</taxon>
        <taxon>Gammaproteobacteria</taxon>
        <taxon>Chromatiales</taxon>
        <taxon>Chromatiaceae</taxon>
        <taxon>Thioflavicoccus</taxon>
    </lineage>
</organism>
<dbReference type="RefSeq" id="WP_015279303.1">
    <property type="nucleotide sequence ID" value="NC_019940.1"/>
</dbReference>
<dbReference type="PRINTS" id="PR00950">
    <property type="entry name" value="TYPE3IMSPROT"/>
</dbReference>
<feature type="region of interest" description="Disordered" evidence="14">
    <location>
        <begin position="1"/>
        <end position="29"/>
    </location>
</feature>
<keyword evidence="11 13" id="KW-1006">Bacterial flagellum protein export</keyword>
<dbReference type="SUPFAM" id="SSF160544">
    <property type="entry name" value="EscU C-terminal domain-like"/>
    <property type="match status" value="1"/>
</dbReference>
<sequence length="378" mass="41617">MEGGQTQERTEKATPKRLRDAKRKGQVPRSRELNTALMLVGGALMLYGLGPTFGRGLMGFMEHALDLGPVDVTDPTAMVRRFHLATQAMLTLFAPFLVGTVVIALAAPALLGGWAMSAEALRPKLERLDPIKGFGRIFSIRGLVELIKAIVKLVLVAGVSGAFLWSLRGDILAPPVASLNQELLHAFHLFGVVVIALAASTFLVAIIDVPYQLWDHRKKLRMTRQEVRDESKETEGRPEVKGRIRQLQREFSKRRMMQEVPRADLVVANPSHFSVALRYEPLRARAPRVVAKGADLMAMQIRTIARDNGVPVIEAPPLARALYHNVELDQEIPAALYLAVAQLLAYVHQLRTARASGAREPVVPEDLAVPEELTGGRP</sequence>
<evidence type="ECO:0000256" key="7">
    <source>
        <dbReference type="ARBA" id="ARBA00022795"/>
    </source>
</evidence>
<keyword evidence="9 13" id="KW-1133">Transmembrane helix</keyword>
<dbReference type="InterPro" id="IPR006135">
    <property type="entry name" value="T3SS_substrate_exporter"/>
</dbReference>
<dbReference type="GO" id="GO:0009306">
    <property type="term" value="P:protein secretion"/>
    <property type="evidence" value="ECO:0007669"/>
    <property type="project" value="InterPro"/>
</dbReference>
<feature type="compositionally biased region" description="Basic and acidic residues" evidence="14">
    <location>
        <begin position="8"/>
        <end position="18"/>
    </location>
</feature>
<evidence type="ECO:0000256" key="4">
    <source>
        <dbReference type="ARBA" id="ARBA00022448"/>
    </source>
</evidence>